<dbReference type="InterPro" id="IPR041483">
    <property type="entry name" value="TetR_C_34"/>
</dbReference>
<evidence type="ECO:0000313" key="5">
    <source>
        <dbReference type="Proteomes" id="UP001501747"/>
    </source>
</evidence>
<keyword evidence="5" id="KW-1185">Reference proteome</keyword>
<dbReference type="Proteomes" id="UP001501747">
    <property type="component" value="Unassembled WGS sequence"/>
</dbReference>
<evidence type="ECO:0000313" key="4">
    <source>
        <dbReference type="EMBL" id="GAA4024092.1"/>
    </source>
</evidence>
<dbReference type="InterPro" id="IPR001647">
    <property type="entry name" value="HTH_TetR"/>
</dbReference>
<accession>A0ABP7TCI4</accession>
<dbReference type="EMBL" id="BAABAL010000018">
    <property type="protein sequence ID" value="GAA4024092.1"/>
    <property type="molecule type" value="Genomic_DNA"/>
</dbReference>
<dbReference type="PANTHER" id="PTHR30055">
    <property type="entry name" value="HTH-TYPE TRANSCRIPTIONAL REGULATOR RUTR"/>
    <property type="match status" value="1"/>
</dbReference>
<protein>
    <submittedName>
        <fullName evidence="4">TetR family transcriptional regulator</fullName>
    </submittedName>
</protein>
<reference evidence="5" key="1">
    <citation type="journal article" date="2019" name="Int. J. Syst. Evol. Microbiol.">
        <title>The Global Catalogue of Microorganisms (GCM) 10K type strain sequencing project: providing services to taxonomists for standard genome sequencing and annotation.</title>
        <authorList>
            <consortium name="The Broad Institute Genomics Platform"/>
            <consortium name="The Broad Institute Genome Sequencing Center for Infectious Disease"/>
            <person name="Wu L."/>
            <person name="Ma J."/>
        </authorList>
    </citation>
    <scope>NUCLEOTIDE SEQUENCE [LARGE SCALE GENOMIC DNA]</scope>
    <source>
        <strain evidence="5">JCM 17342</strain>
    </source>
</reference>
<dbReference type="InterPro" id="IPR009057">
    <property type="entry name" value="Homeodomain-like_sf"/>
</dbReference>
<dbReference type="InterPro" id="IPR050109">
    <property type="entry name" value="HTH-type_TetR-like_transc_reg"/>
</dbReference>
<organism evidence="4 5">
    <name type="scientific">Allokutzneria multivorans</name>
    <dbReference type="NCBI Taxonomy" id="1142134"/>
    <lineage>
        <taxon>Bacteria</taxon>
        <taxon>Bacillati</taxon>
        <taxon>Actinomycetota</taxon>
        <taxon>Actinomycetes</taxon>
        <taxon>Pseudonocardiales</taxon>
        <taxon>Pseudonocardiaceae</taxon>
        <taxon>Allokutzneria</taxon>
    </lineage>
</organism>
<gene>
    <name evidence="4" type="ORF">GCM10022247_55700</name>
</gene>
<dbReference type="Pfam" id="PF17929">
    <property type="entry name" value="TetR_C_34"/>
    <property type="match status" value="1"/>
</dbReference>
<comment type="caution">
    <text evidence="4">The sequence shown here is derived from an EMBL/GenBank/DDBJ whole genome shotgun (WGS) entry which is preliminary data.</text>
</comment>
<evidence type="ECO:0000259" key="3">
    <source>
        <dbReference type="PROSITE" id="PS50977"/>
    </source>
</evidence>
<keyword evidence="1 2" id="KW-0238">DNA-binding</keyword>
<name>A0ABP7TCI4_9PSEU</name>
<dbReference type="PROSITE" id="PS50977">
    <property type="entry name" value="HTH_TETR_2"/>
    <property type="match status" value="1"/>
</dbReference>
<proteinExistence type="predicted"/>
<evidence type="ECO:0000256" key="1">
    <source>
        <dbReference type="ARBA" id="ARBA00023125"/>
    </source>
</evidence>
<feature type="DNA-binding region" description="H-T-H motif" evidence="2">
    <location>
        <begin position="39"/>
        <end position="58"/>
    </location>
</feature>
<dbReference type="PRINTS" id="PR00455">
    <property type="entry name" value="HTHTETR"/>
</dbReference>
<dbReference type="Pfam" id="PF00440">
    <property type="entry name" value="TetR_N"/>
    <property type="match status" value="1"/>
</dbReference>
<dbReference type="SUPFAM" id="SSF46689">
    <property type="entry name" value="Homeodomain-like"/>
    <property type="match status" value="1"/>
</dbReference>
<sequence>MTEPAFVRARSPEHKQQRRAAILKAARELATKDGVRSVSLGGVAAEVGFAKSAVARYFGTREEIYLELAAECWREWEAEALARMPEAGPIDALVDPLTERPLFCDLLSQVTTTLEHNISVPAARRFKHEMHEIIRSVGAAVAEHSELTESEGIELVTAAGALAGVLYAAATPSATLRELYEREPEIAVMVPPFEATLKRALAALIAGIPTLRA</sequence>
<dbReference type="RefSeq" id="WP_344880834.1">
    <property type="nucleotide sequence ID" value="NZ_BAABAL010000018.1"/>
</dbReference>
<evidence type="ECO:0000256" key="2">
    <source>
        <dbReference type="PROSITE-ProRule" id="PRU00335"/>
    </source>
</evidence>
<dbReference type="Gene3D" id="1.10.357.10">
    <property type="entry name" value="Tetracycline Repressor, domain 2"/>
    <property type="match status" value="1"/>
</dbReference>
<feature type="domain" description="HTH tetR-type" evidence="3">
    <location>
        <begin position="16"/>
        <end position="76"/>
    </location>
</feature>
<dbReference type="PANTHER" id="PTHR30055:SF178">
    <property type="entry name" value="POSSIBLE TRANSCRIPTIONAL REGULATORY PROTEIN"/>
    <property type="match status" value="1"/>
</dbReference>